<gene>
    <name evidence="1" type="ORF">UFOVP201_29</name>
</gene>
<sequence length="117" mass="13069">MATPVNMTNQTYGVAHKFAVYSTVDFVTLQTDNLNRKPALDVEIMDETGRVITDRLDDVRSETSISGVLKTGGTIPTVMDRFTYDGLSYIIKDVTDDGQNNAFRKVTLKLVKYQEIA</sequence>
<proteinExistence type="predicted"/>
<reference evidence="1" key="1">
    <citation type="submission" date="2020-05" db="EMBL/GenBank/DDBJ databases">
        <authorList>
            <person name="Chiriac C."/>
            <person name="Salcher M."/>
            <person name="Ghai R."/>
            <person name="Kavagutti S V."/>
        </authorList>
    </citation>
    <scope>NUCLEOTIDE SEQUENCE</scope>
</reference>
<accession>A0A6J7WMN0</accession>
<name>A0A6J7WMN0_9CAUD</name>
<evidence type="ECO:0000313" key="1">
    <source>
        <dbReference type="EMBL" id="CAB5217885.1"/>
    </source>
</evidence>
<protein>
    <submittedName>
        <fullName evidence="1">Uncharacterized protein</fullName>
    </submittedName>
</protein>
<organism evidence="1">
    <name type="scientific">uncultured Caudovirales phage</name>
    <dbReference type="NCBI Taxonomy" id="2100421"/>
    <lineage>
        <taxon>Viruses</taxon>
        <taxon>Duplodnaviria</taxon>
        <taxon>Heunggongvirae</taxon>
        <taxon>Uroviricota</taxon>
        <taxon>Caudoviricetes</taxon>
        <taxon>Peduoviridae</taxon>
        <taxon>Maltschvirus</taxon>
        <taxon>Maltschvirus maltsch</taxon>
    </lineage>
</organism>
<dbReference type="EMBL" id="LR798249">
    <property type="protein sequence ID" value="CAB5217885.1"/>
    <property type="molecule type" value="Genomic_DNA"/>
</dbReference>